<dbReference type="EMBL" id="JALJRB010000040">
    <property type="protein sequence ID" value="MCJ8503022.1"/>
    <property type="molecule type" value="Genomic_DNA"/>
</dbReference>
<accession>A0AA41UM32</accession>
<keyword evidence="3" id="KW-1185">Reference proteome</keyword>
<protein>
    <submittedName>
        <fullName evidence="2">DUF2914 domain-containing protein</fullName>
    </submittedName>
</protein>
<reference evidence="2" key="1">
    <citation type="submission" date="2022-04" db="EMBL/GenBank/DDBJ databases">
        <title>Desulfatitalea alkaliphila sp. nov., a novel anaerobic sulfate-reducing bacterium isolated from terrestrial mud volcano, Taman Peninsula, Russia.</title>
        <authorList>
            <person name="Khomyakova M.A."/>
            <person name="Merkel A.Y."/>
            <person name="Slobodkin A.I."/>
        </authorList>
    </citation>
    <scope>NUCLEOTIDE SEQUENCE</scope>
    <source>
        <strain evidence="2">M08but</strain>
    </source>
</reference>
<evidence type="ECO:0000313" key="2">
    <source>
        <dbReference type="EMBL" id="MCJ8503022.1"/>
    </source>
</evidence>
<dbReference type="RefSeq" id="WP_246914714.1">
    <property type="nucleotide sequence ID" value="NZ_JALJRB010000040.1"/>
</dbReference>
<dbReference type="AlphaFoldDB" id="A0AA41UM32"/>
<dbReference type="Proteomes" id="UP001165427">
    <property type="component" value="Unassembled WGS sequence"/>
</dbReference>
<comment type="caution">
    <text evidence="2">The sequence shown here is derived from an EMBL/GenBank/DDBJ whole genome shotgun (WGS) entry which is preliminary data.</text>
</comment>
<evidence type="ECO:0000313" key="3">
    <source>
        <dbReference type="Proteomes" id="UP001165427"/>
    </source>
</evidence>
<organism evidence="2 3">
    <name type="scientific">Desulfatitalea alkaliphila</name>
    <dbReference type="NCBI Taxonomy" id="2929485"/>
    <lineage>
        <taxon>Bacteria</taxon>
        <taxon>Pseudomonadati</taxon>
        <taxon>Thermodesulfobacteriota</taxon>
        <taxon>Desulfobacteria</taxon>
        <taxon>Desulfobacterales</taxon>
        <taxon>Desulfosarcinaceae</taxon>
        <taxon>Desulfatitalea</taxon>
    </lineage>
</organism>
<sequence length="131" mass="14424">MIRWFLIGMIVFIGSVAAVGADEEPGVRVAAAAICQAVVDRTPVATGEVFDRQVPQLYCWSRVVGAMGDTFVTHNWYYKGALQASVELPVRSPNWRTWSAKGMDPDMAGEWMVEILSADGVPLESIIFFVK</sequence>
<feature type="domain" description="DUF2914" evidence="1">
    <location>
        <begin position="70"/>
        <end position="129"/>
    </location>
</feature>
<name>A0AA41UM32_9BACT</name>
<dbReference type="InterPro" id="IPR022606">
    <property type="entry name" value="DUF2914"/>
</dbReference>
<evidence type="ECO:0000259" key="1">
    <source>
        <dbReference type="Pfam" id="PF11141"/>
    </source>
</evidence>
<proteinExistence type="predicted"/>
<gene>
    <name evidence="2" type="ORF">MRX98_20775</name>
</gene>
<dbReference type="Pfam" id="PF11141">
    <property type="entry name" value="DUF2914"/>
    <property type="match status" value="1"/>
</dbReference>